<proteinExistence type="inferred from homology"/>
<keyword evidence="4" id="KW-0032">Aminotransferase</keyword>
<dbReference type="Proteomes" id="UP000326112">
    <property type="component" value="Unassembled WGS sequence"/>
</dbReference>
<dbReference type="PIRSF" id="PIRSF000390">
    <property type="entry name" value="PLP_StrS"/>
    <property type="match status" value="1"/>
</dbReference>
<dbReference type="InterPro" id="IPR015424">
    <property type="entry name" value="PyrdxlP-dep_Trfase"/>
</dbReference>
<dbReference type="SUPFAM" id="SSF53383">
    <property type="entry name" value="PLP-dependent transferases"/>
    <property type="match status" value="1"/>
</dbReference>
<keyword evidence="1 3" id="KW-0663">Pyridoxal phosphate</keyword>
<evidence type="ECO:0000256" key="1">
    <source>
        <dbReference type="ARBA" id="ARBA00022898"/>
    </source>
</evidence>
<dbReference type="GO" id="GO:0008483">
    <property type="term" value="F:transaminase activity"/>
    <property type="evidence" value="ECO:0007669"/>
    <property type="project" value="UniProtKB-KW"/>
</dbReference>
<keyword evidence="4" id="KW-0808">Transferase</keyword>
<comment type="caution">
    <text evidence="4">The sequence shown here is derived from an EMBL/GenBank/DDBJ whole genome shotgun (WGS) entry which is preliminary data.</text>
</comment>
<dbReference type="Gene3D" id="3.40.640.10">
    <property type="entry name" value="Type I PLP-dependent aspartate aminotransferase-like (Major domain)"/>
    <property type="match status" value="1"/>
</dbReference>
<gene>
    <name evidence="4" type="ORF">F0169_20130</name>
</gene>
<reference evidence="4 5" key="1">
    <citation type="journal article" date="2020" name="Int. J. Syst. Evol. Microbiol.">
        <title>Pseudomonas kitaguniensis sp. nov., a pathogen causing bacterial rot of Welsh onion in Japan.</title>
        <authorList>
            <person name="Sawada H."/>
            <person name="Fujikawa T."/>
            <person name="Nishiwaki Y."/>
            <person name="Horita H."/>
        </authorList>
    </citation>
    <scope>NUCLEOTIDE SEQUENCE [LARGE SCALE GENOMIC DNA]</scope>
    <source>
        <strain evidence="4 5">MAFF 212408</strain>
    </source>
</reference>
<keyword evidence="5" id="KW-1185">Reference proteome</keyword>
<accession>A0A5N7KPT4</accession>
<dbReference type="PANTHER" id="PTHR30244:SF34">
    <property type="entry name" value="DTDP-4-AMINO-4,6-DIDEOXYGALACTOSE TRANSAMINASE"/>
    <property type="match status" value="1"/>
</dbReference>
<dbReference type="Gene3D" id="3.90.1150.10">
    <property type="entry name" value="Aspartate Aminotransferase, domain 1"/>
    <property type="match status" value="1"/>
</dbReference>
<organism evidence="4 5">
    <name type="scientific">Pseudomonas kitaguniensis</name>
    <dbReference type="NCBI Taxonomy" id="2607908"/>
    <lineage>
        <taxon>Bacteria</taxon>
        <taxon>Pseudomonadati</taxon>
        <taxon>Pseudomonadota</taxon>
        <taxon>Gammaproteobacteria</taxon>
        <taxon>Pseudomonadales</taxon>
        <taxon>Pseudomonadaceae</taxon>
        <taxon>Pseudomonas</taxon>
    </lineage>
</organism>
<dbReference type="Pfam" id="PF01041">
    <property type="entry name" value="DegT_DnrJ_EryC1"/>
    <property type="match status" value="1"/>
</dbReference>
<sequence length="382" mass="41243">MSEVIPLYGVVSLPEMEAVALDILRSGRIAGGEWVPKFEESLKQLTGLPHVVSTVDMTSALFLALHLSGVEEGDEVLTTAFACLSTNSAIAQHKALPVWVDVSPGTVSMDLADLESKITGKTKAVIVYHVAGYPGPAKEISELCKKHNIALIEDCDNALLAEHDGVPVGSHGDFAIYSFYPNRQINTTEGGALACRSESMATKARQLRRFGIDFTTFRSKSGEISPASDIPEIGWGMTLNNLCSALGCAQIPTLHARQERTVRNVQTLRSLLSGVDGITPVAVSQFSKPAYWVFLLFVDNREHVLSELKRKGVMASIVHQRNDIYSGFSAQACALPHTDYLQANVIGVPCGWWLEEDDVIQVASALKEAVGVTVINHVDSGA</sequence>
<reference evidence="4 5" key="2">
    <citation type="journal article" date="2023" name="Plant Pathol.">
        <title>Dismantling and reorganizing Pseudomonas marginalis sensu#lato.</title>
        <authorList>
            <person name="Sawada H."/>
            <person name="Fujikawa T."/>
            <person name="Satou M."/>
        </authorList>
    </citation>
    <scope>NUCLEOTIDE SEQUENCE [LARGE SCALE GENOMIC DNA]</scope>
    <source>
        <strain evidence="4 5">MAFF 212408</strain>
    </source>
</reference>
<dbReference type="InterPro" id="IPR000653">
    <property type="entry name" value="DegT/StrS_aminotransferase"/>
</dbReference>
<dbReference type="EMBL" id="VUAZ01000124">
    <property type="protein sequence ID" value="MPR04179.1"/>
    <property type="molecule type" value="Genomic_DNA"/>
</dbReference>
<name>A0A5N7KPT4_9PSED</name>
<dbReference type="InterPro" id="IPR015421">
    <property type="entry name" value="PyrdxlP-dep_Trfase_major"/>
</dbReference>
<dbReference type="InterPro" id="IPR015422">
    <property type="entry name" value="PyrdxlP-dep_Trfase_small"/>
</dbReference>
<protein>
    <submittedName>
        <fullName evidence="4">Pyridoxal-phosphate-dependent/plp-dependent aminotransferase</fullName>
    </submittedName>
</protein>
<dbReference type="PANTHER" id="PTHR30244">
    <property type="entry name" value="TRANSAMINASE"/>
    <property type="match status" value="1"/>
</dbReference>
<evidence type="ECO:0000256" key="2">
    <source>
        <dbReference type="ARBA" id="ARBA00037999"/>
    </source>
</evidence>
<dbReference type="RefSeq" id="WP_152747445.1">
    <property type="nucleotide sequence ID" value="NZ_VUAZ01000124.1"/>
</dbReference>
<evidence type="ECO:0000313" key="5">
    <source>
        <dbReference type="Proteomes" id="UP000326112"/>
    </source>
</evidence>
<evidence type="ECO:0000256" key="3">
    <source>
        <dbReference type="RuleBase" id="RU004508"/>
    </source>
</evidence>
<evidence type="ECO:0000313" key="4">
    <source>
        <dbReference type="EMBL" id="MPR04179.1"/>
    </source>
</evidence>
<comment type="similarity">
    <text evidence="2 3">Belongs to the DegT/DnrJ/EryC1 family.</text>
</comment>